<evidence type="ECO:0000313" key="2">
    <source>
        <dbReference type="Proteomes" id="UP000019202"/>
    </source>
</evidence>
<organism evidence="1 2">
    <name type="scientific">Xenorhabdus szentirmaii DSM 16338</name>
    <dbReference type="NCBI Taxonomy" id="1427518"/>
    <lineage>
        <taxon>Bacteria</taxon>
        <taxon>Pseudomonadati</taxon>
        <taxon>Pseudomonadota</taxon>
        <taxon>Gammaproteobacteria</taxon>
        <taxon>Enterobacterales</taxon>
        <taxon>Morganellaceae</taxon>
        <taxon>Xenorhabdus</taxon>
    </lineage>
</organism>
<proteinExistence type="predicted"/>
<dbReference type="AlphaFoldDB" id="W1IVN2"/>
<sequence>MKDDGYITGLSSFLSTLQWHCGLMARKTKAGIYLRDFK</sequence>
<keyword evidence="2" id="KW-1185">Reference proteome</keyword>
<dbReference type="STRING" id="1427518.XSR1_200015"/>
<gene>
    <name evidence="1" type="ORF">XSR1_200015</name>
</gene>
<name>W1IVN2_9GAMM</name>
<evidence type="ECO:0000313" key="1">
    <source>
        <dbReference type="EMBL" id="CDL82489.1"/>
    </source>
</evidence>
<dbReference type="EMBL" id="CBXF010000078">
    <property type="protein sequence ID" value="CDL82489.1"/>
    <property type="molecule type" value="Genomic_DNA"/>
</dbReference>
<accession>W1IVN2</accession>
<reference evidence="1" key="1">
    <citation type="submission" date="2013-11" db="EMBL/GenBank/DDBJ databases">
        <title>Draft genome sequence and annotation of the entomopathogenic bacteria, Xenorhabdus cabanillasi strain JM26 and Xenorhabdus szentirmai strain DSM 16338.</title>
        <authorList>
            <person name="Gualtieri M."/>
            <person name="Ogier J.C."/>
            <person name="Pages S."/>
            <person name="Givaudan A."/>
            <person name="Gaudriault S."/>
        </authorList>
    </citation>
    <scope>NUCLEOTIDE SEQUENCE [LARGE SCALE GENOMIC DNA]</scope>
    <source>
        <strain evidence="1">DSM 16338</strain>
    </source>
</reference>
<dbReference type="Proteomes" id="UP000019202">
    <property type="component" value="Unassembled WGS sequence"/>
</dbReference>
<protein>
    <submittedName>
        <fullName evidence="1">Uncharacterized protein</fullName>
    </submittedName>
</protein>
<comment type="caution">
    <text evidence="1">The sequence shown here is derived from an EMBL/GenBank/DDBJ whole genome shotgun (WGS) entry which is preliminary data.</text>
</comment>